<keyword evidence="3 6" id="KW-0812">Transmembrane</keyword>
<dbReference type="Proteomes" id="UP000002709">
    <property type="component" value="Chromosome"/>
</dbReference>
<feature type="transmembrane region" description="Helical" evidence="6">
    <location>
        <begin position="130"/>
        <end position="150"/>
    </location>
</feature>
<feature type="transmembrane region" description="Helical" evidence="6">
    <location>
        <begin position="22"/>
        <end position="43"/>
    </location>
</feature>
<sequence>MTFADVLGVTDRLRKSSFVKNVAVVAGGTAGAQALGMLFAPFITRLYGPEAYGVLGVFMAFTGILVPVGALMYPIAIVLPKDDADARGIGQLSVLIALVISFIIGIVLILADDLLLPLVGGGEAIRDYLLLVPVAVFFGAVLQVYSQWVIRKKQFKLTARANILQTLFLNSATVGVGLYKPIAGVLIARAILSSLVYSTLLGLGIRGAGGEKRFAVFQFDIAHLKALARQYYDFPLYRAPQVFINAFSQSLPVLMLASFFSPAAAGFYALGKSVLGLPSQLIGSSVTDVLYPRLVEAKNNAEDLSELLIRATKGMISVGLIPFGTVVLAGPWIFGVVFGDKWVVAGAYAQWLSLMSYFFFIARPAVIAIPILHMQGMLLAFEVLSILLRVLGLAWGYYFYSSDLYAVVGFSVAGVMIYIMLIAMVYLKSLKLFTER</sequence>
<gene>
    <name evidence="7" type="ordered locus">Plut_1868</name>
</gene>
<feature type="transmembrane region" description="Helical" evidence="6">
    <location>
        <begin position="162"/>
        <end position="179"/>
    </location>
</feature>
<dbReference type="RefSeq" id="WP_011358586.1">
    <property type="nucleotide sequence ID" value="NC_007512.1"/>
</dbReference>
<evidence type="ECO:0000256" key="1">
    <source>
        <dbReference type="ARBA" id="ARBA00004651"/>
    </source>
</evidence>
<keyword evidence="5 6" id="KW-0472">Membrane</keyword>
<evidence type="ECO:0000313" key="7">
    <source>
        <dbReference type="EMBL" id="ABB24716.1"/>
    </source>
</evidence>
<comment type="subcellular location">
    <subcellularLocation>
        <location evidence="1">Cell membrane</location>
        <topology evidence="1">Multi-pass membrane protein</topology>
    </subcellularLocation>
</comment>
<dbReference type="HOGENOM" id="CLU_037830_1_0_10"/>
<feature type="transmembrane region" description="Helical" evidence="6">
    <location>
        <begin position="379"/>
        <end position="398"/>
    </location>
</feature>
<evidence type="ECO:0000256" key="4">
    <source>
        <dbReference type="ARBA" id="ARBA00022989"/>
    </source>
</evidence>
<feature type="transmembrane region" description="Helical" evidence="6">
    <location>
        <begin position="55"/>
        <end position="80"/>
    </location>
</feature>
<protein>
    <submittedName>
        <fullName evidence="7">Membrane protein involved in the export of O-antigen and teichoic acid-like protein</fullName>
    </submittedName>
</protein>
<dbReference type="GO" id="GO:0005886">
    <property type="term" value="C:plasma membrane"/>
    <property type="evidence" value="ECO:0007669"/>
    <property type="project" value="UniProtKB-SubCell"/>
</dbReference>
<organism evidence="7 8">
    <name type="scientific">Chlorobium luteolum (strain DSM 273 / BCRC 81028 / 2530)</name>
    <name type="common">Pelodictyon luteolum</name>
    <dbReference type="NCBI Taxonomy" id="319225"/>
    <lineage>
        <taxon>Bacteria</taxon>
        <taxon>Pseudomonadati</taxon>
        <taxon>Chlorobiota</taxon>
        <taxon>Chlorobiia</taxon>
        <taxon>Chlorobiales</taxon>
        <taxon>Chlorobiaceae</taxon>
        <taxon>Chlorobium/Pelodictyon group</taxon>
        <taxon>Pelodictyon</taxon>
    </lineage>
</organism>
<dbReference type="STRING" id="319225.Plut_1868"/>
<dbReference type="Pfam" id="PF13440">
    <property type="entry name" value="Polysacc_synt_3"/>
    <property type="match status" value="1"/>
</dbReference>
<dbReference type="OrthoDB" id="109075at2"/>
<keyword evidence="8" id="KW-1185">Reference proteome</keyword>
<dbReference type="KEGG" id="plt:Plut_1868"/>
<evidence type="ECO:0000313" key="8">
    <source>
        <dbReference type="Proteomes" id="UP000002709"/>
    </source>
</evidence>
<feature type="transmembrane region" description="Helical" evidence="6">
    <location>
        <begin position="404"/>
        <end position="427"/>
    </location>
</feature>
<dbReference type="PANTHER" id="PTHR30250">
    <property type="entry name" value="PST FAMILY PREDICTED COLANIC ACID TRANSPORTER"/>
    <property type="match status" value="1"/>
</dbReference>
<dbReference type="eggNOG" id="COG2244">
    <property type="taxonomic scope" value="Bacteria"/>
</dbReference>
<dbReference type="EMBL" id="CP000096">
    <property type="protein sequence ID" value="ABB24716.1"/>
    <property type="molecule type" value="Genomic_DNA"/>
</dbReference>
<keyword evidence="4 6" id="KW-1133">Transmembrane helix</keyword>
<dbReference type="AlphaFoldDB" id="Q3B1R5"/>
<evidence type="ECO:0000256" key="3">
    <source>
        <dbReference type="ARBA" id="ARBA00022692"/>
    </source>
</evidence>
<proteinExistence type="predicted"/>
<name>Q3B1R5_CHLL3</name>
<feature type="transmembrane region" description="Helical" evidence="6">
    <location>
        <begin position="314"/>
        <end position="334"/>
    </location>
</feature>
<evidence type="ECO:0000256" key="5">
    <source>
        <dbReference type="ARBA" id="ARBA00023136"/>
    </source>
</evidence>
<feature type="transmembrane region" description="Helical" evidence="6">
    <location>
        <begin position="354"/>
        <end position="372"/>
    </location>
</feature>
<evidence type="ECO:0000256" key="6">
    <source>
        <dbReference type="SAM" id="Phobius"/>
    </source>
</evidence>
<dbReference type="InterPro" id="IPR050833">
    <property type="entry name" value="Poly_Biosynth_Transport"/>
</dbReference>
<feature type="transmembrane region" description="Helical" evidence="6">
    <location>
        <begin position="92"/>
        <end position="110"/>
    </location>
</feature>
<dbReference type="PANTHER" id="PTHR30250:SF28">
    <property type="entry name" value="POLYSACCHARIDE BIOSYNTHESIS PROTEIN"/>
    <property type="match status" value="1"/>
</dbReference>
<evidence type="ECO:0000256" key="2">
    <source>
        <dbReference type="ARBA" id="ARBA00022475"/>
    </source>
</evidence>
<reference evidence="8" key="1">
    <citation type="submission" date="2005-08" db="EMBL/GenBank/DDBJ databases">
        <title>Complete sequence of Pelodictyon luteolum DSM 273.</title>
        <authorList>
            <consortium name="US DOE Joint Genome Institute"/>
            <person name="Copeland A."/>
            <person name="Lucas S."/>
            <person name="Lapidus A."/>
            <person name="Barry K."/>
            <person name="Detter J.C."/>
            <person name="Glavina T."/>
            <person name="Hammon N."/>
            <person name="Israni S."/>
            <person name="Pitluck S."/>
            <person name="Bryant D."/>
            <person name="Schmutz J."/>
            <person name="Larimer F."/>
            <person name="Land M."/>
            <person name="Kyrpides N."/>
            <person name="Ivanova N."/>
            <person name="Richardson P."/>
        </authorList>
    </citation>
    <scope>NUCLEOTIDE SEQUENCE [LARGE SCALE GENOMIC DNA]</scope>
    <source>
        <strain evidence="8">DSM 273 / BCRC 81028 / 2530</strain>
    </source>
</reference>
<keyword evidence="2" id="KW-1003">Cell membrane</keyword>
<accession>Q3B1R5</accession>